<reference evidence="1" key="1">
    <citation type="submission" date="2020-05" db="EMBL/GenBank/DDBJ databases">
        <title>Mycena genomes resolve the evolution of fungal bioluminescence.</title>
        <authorList>
            <person name="Tsai I.J."/>
        </authorList>
    </citation>
    <scope>NUCLEOTIDE SEQUENCE</scope>
    <source>
        <strain evidence="1">110903Hualien_Pintung</strain>
    </source>
</reference>
<keyword evidence="2" id="KW-1185">Reference proteome</keyword>
<dbReference type="Proteomes" id="UP000613580">
    <property type="component" value="Unassembled WGS sequence"/>
</dbReference>
<protein>
    <submittedName>
        <fullName evidence="1">F-box domain-containing protein</fullName>
    </submittedName>
</protein>
<evidence type="ECO:0000313" key="1">
    <source>
        <dbReference type="EMBL" id="KAF7305809.1"/>
    </source>
</evidence>
<gene>
    <name evidence="1" type="ORF">HMN09_00734800</name>
</gene>
<dbReference type="OrthoDB" id="3071411at2759"/>
<dbReference type="AlphaFoldDB" id="A0A8H6SUU7"/>
<comment type="caution">
    <text evidence="1">The sequence shown here is derived from an EMBL/GenBank/DDBJ whole genome shotgun (WGS) entry which is preliminary data.</text>
</comment>
<evidence type="ECO:0000313" key="2">
    <source>
        <dbReference type="Proteomes" id="UP000613580"/>
    </source>
</evidence>
<sequence>MADVSSPSARSLSALETSSPHLPVKTNTSLCPILMLPSELLTAIFKFYLPPYPIAPKNAGPGSPTYLLGICRAWRTVALNSPVLWRAMRQEDFVESTAGADVLCQWLIRSGTIPISLDLTADVFYFGEEWSAFVAAVLANRSRWEYLRWRLDSDKDRIHLITGAAPSIIDLNIGTGWQPHSERQILALDGPTPHLRSITLWNVGFNASSFEWQRLTTLALINIHIDDCLMALSQATALVQCKLHLSSARQHWRLLPEKICLPRLEMFIVGGSSLNGSNVLAAAADPSIAAININTPSQKWWGQFVLPSLRRLAASYNLLDHPGCDALQSLLSLSECRLERLRVLSSSSSTVDLDLSDYSEPVAKMWPHVGMDLANSSEIVSADDAWRYETYWQPRAGGETR</sequence>
<dbReference type="EMBL" id="JACAZE010000009">
    <property type="protein sequence ID" value="KAF7305809.1"/>
    <property type="molecule type" value="Genomic_DNA"/>
</dbReference>
<name>A0A8H6SUU7_MYCCL</name>
<accession>A0A8H6SUU7</accession>
<proteinExistence type="predicted"/>
<organism evidence="1 2">
    <name type="scientific">Mycena chlorophos</name>
    <name type="common">Agaric fungus</name>
    <name type="synonym">Agaricus chlorophos</name>
    <dbReference type="NCBI Taxonomy" id="658473"/>
    <lineage>
        <taxon>Eukaryota</taxon>
        <taxon>Fungi</taxon>
        <taxon>Dikarya</taxon>
        <taxon>Basidiomycota</taxon>
        <taxon>Agaricomycotina</taxon>
        <taxon>Agaricomycetes</taxon>
        <taxon>Agaricomycetidae</taxon>
        <taxon>Agaricales</taxon>
        <taxon>Marasmiineae</taxon>
        <taxon>Mycenaceae</taxon>
        <taxon>Mycena</taxon>
    </lineage>
</organism>